<feature type="region of interest" description="Disordered" evidence="1">
    <location>
        <begin position="65"/>
        <end position="92"/>
    </location>
</feature>
<name>A0AAQ3S9R6_VIGMU</name>
<dbReference type="SUPFAM" id="SSF54160">
    <property type="entry name" value="Chromo domain-like"/>
    <property type="match status" value="1"/>
</dbReference>
<sequence>DPQIQVLLQWLGLPLEEATWEPWQVIKSQFHLEDKVTLEPAGDVRIIGPITLIPSNEPTIVASSQLGHSTDSETVIGRTSKRQPQQPQHFKDYVVTLPHAREKGKSVRND</sequence>
<proteinExistence type="predicted"/>
<evidence type="ECO:0008006" key="4">
    <source>
        <dbReference type="Google" id="ProtNLM"/>
    </source>
</evidence>
<evidence type="ECO:0000313" key="2">
    <source>
        <dbReference type="EMBL" id="WVZ20854.1"/>
    </source>
</evidence>
<dbReference type="AlphaFoldDB" id="A0AAQ3S9R6"/>
<reference evidence="2 3" key="1">
    <citation type="journal article" date="2023" name="Life. Sci Alliance">
        <title>Evolutionary insights into 3D genome organization and epigenetic landscape of Vigna mungo.</title>
        <authorList>
            <person name="Junaid A."/>
            <person name="Singh B."/>
            <person name="Bhatia S."/>
        </authorList>
    </citation>
    <scope>NUCLEOTIDE SEQUENCE [LARGE SCALE GENOMIC DNA]</scope>
    <source>
        <strain evidence="2">Urdbean</strain>
    </source>
</reference>
<dbReference type="EMBL" id="CP144699">
    <property type="protein sequence ID" value="WVZ20854.1"/>
    <property type="molecule type" value="Genomic_DNA"/>
</dbReference>
<accession>A0AAQ3S9R6</accession>
<keyword evidence="3" id="KW-1185">Reference proteome</keyword>
<evidence type="ECO:0000313" key="3">
    <source>
        <dbReference type="Proteomes" id="UP001374535"/>
    </source>
</evidence>
<feature type="non-terminal residue" evidence="2">
    <location>
        <position position="1"/>
    </location>
</feature>
<gene>
    <name evidence="2" type="ORF">V8G54_008176</name>
</gene>
<protein>
    <recommendedName>
        <fullName evidence="4">Chromo domain-containing protein</fullName>
    </recommendedName>
</protein>
<dbReference type="Proteomes" id="UP001374535">
    <property type="component" value="Chromosome 2"/>
</dbReference>
<organism evidence="2 3">
    <name type="scientific">Vigna mungo</name>
    <name type="common">Black gram</name>
    <name type="synonym">Phaseolus mungo</name>
    <dbReference type="NCBI Taxonomy" id="3915"/>
    <lineage>
        <taxon>Eukaryota</taxon>
        <taxon>Viridiplantae</taxon>
        <taxon>Streptophyta</taxon>
        <taxon>Embryophyta</taxon>
        <taxon>Tracheophyta</taxon>
        <taxon>Spermatophyta</taxon>
        <taxon>Magnoliopsida</taxon>
        <taxon>eudicotyledons</taxon>
        <taxon>Gunneridae</taxon>
        <taxon>Pentapetalae</taxon>
        <taxon>rosids</taxon>
        <taxon>fabids</taxon>
        <taxon>Fabales</taxon>
        <taxon>Fabaceae</taxon>
        <taxon>Papilionoideae</taxon>
        <taxon>50 kb inversion clade</taxon>
        <taxon>NPAAA clade</taxon>
        <taxon>indigoferoid/millettioid clade</taxon>
        <taxon>Phaseoleae</taxon>
        <taxon>Vigna</taxon>
    </lineage>
</organism>
<evidence type="ECO:0000256" key="1">
    <source>
        <dbReference type="SAM" id="MobiDB-lite"/>
    </source>
</evidence>
<dbReference type="InterPro" id="IPR016197">
    <property type="entry name" value="Chromo-like_dom_sf"/>
</dbReference>